<dbReference type="PANTHER" id="PTHR11839:SF18">
    <property type="entry name" value="NUDIX HYDROLASE DOMAIN-CONTAINING PROTEIN"/>
    <property type="match status" value="1"/>
</dbReference>
<comment type="caution">
    <text evidence="10">The sequence shown here is derived from an EMBL/GenBank/DDBJ whole genome shotgun (WGS) entry which is preliminary data.</text>
</comment>
<dbReference type="InterPro" id="IPR015797">
    <property type="entry name" value="NUDIX_hydrolase-like_dom_sf"/>
</dbReference>
<feature type="domain" description="Nudix hydrolase" evidence="9">
    <location>
        <begin position="51"/>
        <end position="180"/>
    </location>
</feature>
<keyword evidence="5 8" id="KW-0378">Hydrolase</keyword>
<evidence type="ECO:0000256" key="6">
    <source>
        <dbReference type="ARBA" id="ARBA00032162"/>
    </source>
</evidence>
<dbReference type="EMBL" id="RAVZ01000437">
    <property type="protein sequence ID" value="RKG72954.1"/>
    <property type="molecule type" value="Genomic_DNA"/>
</dbReference>
<accession>A0A3A8HZI5</accession>
<dbReference type="PROSITE" id="PS00893">
    <property type="entry name" value="NUDIX_BOX"/>
    <property type="match status" value="1"/>
</dbReference>
<comment type="cofactor">
    <cofactor evidence="2">
        <name>Mg(2+)</name>
        <dbReference type="ChEBI" id="CHEBI:18420"/>
    </cofactor>
</comment>
<dbReference type="GO" id="GO:0016462">
    <property type="term" value="F:pyrophosphatase activity"/>
    <property type="evidence" value="ECO:0007669"/>
    <property type="project" value="UniProtKB-ARBA"/>
</dbReference>
<dbReference type="Gene3D" id="3.90.79.10">
    <property type="entry name" value="Nucleoside Triphosphate Pyrophosphohydrolase"/>
    <property type="match status" value="1"/>
</dbReference>
<evidence type="ECO:0000313" key="10">
    <source>
        <dbReference type="EMBL" id="RKG72954.1"/>
    </source>
</evidence>
<dbReference type="InterPro" id="IPR020476">
    <property type="entry name" value="Nudix_hydrolase"/>
</dbReference>
<evidence type="ECO:0000256" key="2">
    <source>
        <dbReference type="ARBA" id="ARBA00001946"/>
    </source>
</evidence>
<dbReference type="RefSeq" id="WP_120545326.1">
    <property type="nucleotide sequence ID" value="NZ_RAVZ01000437.1"/>
</dbReference>
<keyword evidence="11" id="KW-1185">Reference proteome</keyword>
<evidence type="ECO:0000256" key="3">
    <source>
        <dbReference type="ARBA" id="ARBA00007275"/>
    </source>
</evidence>
<dbReference type="GO" id="GO:0005829">
    <property type="term" value="C:cytosol"/>
    <property type="evidence" value="ECO:0007669"/>
    <property type="project" value="TreeGrafter"/>
</dbReference>
<dbReference type="PANTHER" id="PTHR11839">
    <property type="entry name" value="UDP/ADP-SUGAR PYROPHOSPHATASE"/>
    <property type="match status" value="1"/>
</dbReference>
<dbReference type="OrthoDB" id="9806150at2"/>
<evidence type="ECO:0000256" key="7">
    <source>
        <dbReference type="ARBA" id="ARBA00032272"/>
    </source>
</evidence>
<dbReference type="AlphaFoldDB" id="A0A3A8HZI5"/>
<dbReference type="Proteomes" id="UP000268094">
    <property type="component" value="Unassembled WGS sequence"/>
</dbReference>
<evidence type="ECO:0000259" key="9">
    <source>
        <dbReference type="PROSITE" id="PS51462"/>
    </source>
</evidence>
<name>A0A3A8HZI5_9BACT</name>
<comment type="similarity">
    <text evidence="3">Belongs to the Nudix hydrolase family. NudK subfamily.</text>
</comment>
<dbReference type="Pfam" id="PF00293">
    <property type="entry name" value="NUDIX"/>
    <property type="match status" value="1"/>
</dbReference>
<dbReference type="GO" id="GO:0006753">
    <property type="term" value="P:nucleoside phosphate metabolic process"/>
    <property type="evidence" value="ECO:0007669"/>
    <property type="project" value="TreeGrafter"/>
</dbReference>
<organism evidence="10 11">
    <name type="scientific">Corallococcus terminator</name>
    <dbReference type="NCBI Taxonomy" id="2316733"/>
    <lineage>
        <taxon>Bacteria</taxon>
        <taxon>Pseudomonadati</taxon>
        <taxon>Myxococcota</taxon>
        <taxon>Myxococcia</taxon>
        <taxon>Myxococcales</taxon>
        <taxon>Cystobacterineae</taxon>
        <taxon>Myxococcaceae</taxon>
        <taxon>Corallococcus</taxon>
    </lineage>
</organism>
<evidence type="ECO:0000256" key="4">
    <source>
        <dbReference type="ARBA" id="ARBA00016377"/>
    </source>
</evidence>
<evidence type="ECO:0000256" key="1">
    <source>
        <dbReference type="ARBA" id="ARBA00000847"/>
    </source>
</evidence>
<reference evidence="11" key="1">
    <citation type="submission" date="2018-09" db="EMBL/GenBank/DDBJ databases">
        <authorList>
            <person name="Livingstone P.G."/>
            <person name="Whitworth D.E."/>
        </authorList>
    </citation>
    <scope>NUCLEOTIDE SEQUENCE [LARGE SCALE GENOMIC DNA]</scope>
    <source>
        <strain evidence="11">CA054A</strain>
    </source>
</reference>
<evidence type="ECO:0000256" key="8">
    <source>
        <dbReference type="RuleBase" id="RU003476"/>
    </source>
</evidence>
<dbReference type="InterPro" id="IPR000086">
    <property type="entry name" value="NUDIX_hydrolase_dom"/>
</dbReference>
<dbReference type="InterPro" id="IPR020084">
    <property type="entry name" value="NUDIX_hydrolase_CS"/>
</dbReference>
<dbReference type="PROSITE" id="PS51462">
    <property type="entry name" value="NUDIX"/>
    <property type="match status" value="1"/>
</dbReference>
<dbReference type="CDD" id="cd03424">
    <property type="entry name" value="NUDIX_ADPRase_Nudt5_UGPPase_Nudt14"/>
    <property type="match status" value="1"/>
</dbReference>
<proteinExistence type="inferred from homology"/>
<dbReference type="PRINTS" id="PR00502">
    <property type="entry name" value="NUDIXFAMILY"/>
</dbReference>
<protein>
    <recommendedName>
        <fullName evidence="4">GDP-mannose pyrophosphatase</fullName>
    </recommendedName>
    <alternativeName>
        <fullName evidence="6">GDP-mannose hydrolase</fullName>
    </alternativeName>
    <alternativeName>
        <fullName evidence="7">GDPMK</fullName>
    </alternativeName>
</protein>
<sequence length="192" mass="21551">MSSTSEPKAPSLKPWLRLRRGLEHDFGVVKVREDRVVDPRTQLEHPRVRMECADWVNVIAVTKQDELVMVRQFRFGIDAPTLEVPGGCVDPGEEPAVAAARELEEETGYRAGRLELLGAVHPNPAFQPNRCHTFLALDCERVSGGHPDDGEDIAVELHPRADVPRLILEGHITHSLVVVAFFMERLRAEARR</sequence>
<dbReference type="SUPFAM" id="SSF55811">
    <property type="entry name" value="Nudix"/>
    <property type="match status" value="1"/>
</dbReference>
<evidence type="ECO:0000313" key="11">
    <source>
        <dbReference type="Proteomes" id="UP000268094"/>
    </source>
</evidence>
<comment type="catalytic activity">
    <reaction evidence="1">
        <text>GDP-alpha-D-mannose + H2O = alpha-D-mannose 1-phosphate + GMP + 2 H(+)</text>
        <dbReference type="Rhea" id="RHEA:27978"/>
        <dbReference type="ChEBI" id="CHEBI:15377"/>
        <dbReference type="ChEBI" id="CHEBI:15378"/>
        <dbReference type="ChEBI" id="CHEBI:57527"/>
        <dbReference type="ChEBI" id="CHEBI:58115"/>
        <dbReference type="ChEBI" id="CHEBI:58409"/>
    </reaction>
</comment>
<gene>
    <name evidence="10" type="ORF">D7V88_37290</name>
</gene>
<dbReference type="GO" id="GO:0019693">
    <property type="term" value="P:ribose phosphate metabolic process"/>
    <property type="evidence" value="ECO:0007669"/>
    <property type="project" value="TreeGrafter"/>
</dbReference>
<evidence type="ECO:0000256" key="5">
    <source>
        <dbReference type="ARBA" id="ARBA00022801"/>
    </source>
</evidence>